<proteinExistence type="predicted"/>
<comment type="caution">
    <text evidence="2">The sequence shown here is derived from an EMBL/GenBank/DDBJ whole genome shotgun (WGS) entry which is preliminary data.</text>
</comment>
<feature type="compositionally biased region" description="Basic and acidic residues" evidence="1">
    <location>
        <begin position="58"/>
        <end position="73"/>
    </location>
</feature>
<dbReference type="AlphaFoldDB" id="A0A392TEA2"/>
<feature type="compositionally biased region" description="Basic and acidic residues" evidence="1">
    <location>
        <begin position="34"/>
        <end position="46"/>
    </location>
</feature>
<organism evidence="2 3">
    <name type="scientific">Trifolium medium</name>
    <dbReference type="NCBI Taxonomy" id="97028"/>
    <lineage>
        <taxon>Eukaryota</taxon>
        <taxon>Viridiplantae</taxon>
        <taxon>Streptophyta</taxon>
        <taxon>Embryophyta</taxon>
        <taxon>Tracheophyta</taxon>
        <taxon>Spermatophyta</taxon>
        <taxon>Magnoliopsida</taxon>
        <taxon>eudicotyledons</taxon>
        <taxon>Gunneridae</taxon>
        <taxon>Pentapetalae</taxon>
        <taxon>rosids</taxon>
        <taxon>fabids</taxon>
        <taxon>Fabales</taxon>
        <taxon>Fabaceae</taxon>
        <taxon>Papilionoideae</taxon>
        <taxon>50 kb inversion clade</taxon>
        <taxon>NPAAA clade</taxon>
        <taxon>Hologalegina</taxon>
        <taxon>IRL clade</taxon>
        <taxon>Trifolieae</taxon>
        <taxon>Trifolium</taxon>
    </lineage>
</organism>
<feature type="region of interest" description="Disordered" evidence="1">
    <location>
        <begin position="1"/>
        <end position="89"/>
    </location>
</feature>
<evidence type="ECO:0000313" key="3">
    <source>
        <dbReference type="Proteomes" id="UP000265520"/>
    </source>
</evidence>
<evidence type="ECO:0000256" key="1">
    <source>
        <dbReference type="SAM" id="MobiDB-lite"/>
    </source>
</evidence>
<feature type="non-terminal residue" evidence="2">
    <location>
        <position position="89"/>
    </location>
</feature>
<reference evidence="2 3" key="1">
    <citation type="journal article" date="2018" name="Front. Plant Sci.">
        <title>Red Clover (Trifolium pratense) and Zigzag Clover (T. medium) - A Picture of Genomic Similarities and Differences.</title>
        <authorList>
            <person name="Dluhosova J."/>
            <person name="Istvanek J."/>
            <person name="Nedelnik J."/>
            <person name="Repkova J."/>
        </authorList>
    </citation>
    <scope>NUCLEOTIDE SEQUENCE [LARGE SCALE GENOMIC DNA]</scope>
    <source>
        <strain evidence="3">cv. 10/8</strain>
        <tissue evidence="2">Leaf</tissue>
    </source>
</reference>
<keyword evidence="3" id="KW-1185">Reference proteome</keyword>
<protein>
    <submittedName>
        <fullName evidence="2">Uncharacterized protein</fullName>
    </submittedName>
</protein>
<sequence length="89" mass="9966">KEEGVIITRDDIAKVSPLKQMKDSSDSEEDLPASEDKITAEGKGKEQMVSAAATPKRKRDDKEKMEKIVEGKKKSTKKPRTQKKRAPKV</sequence>
<evidence type="ECO:0000313" key="2">
    <source>
        <dbReference type="EMBL" id="MCI59461.1"/>
    </source>
</evidence>
<dbReference type="Proteomes" id="UP000265520">
    <property type="component" value="Unassembled WGS sequence"/>
</dbReference>
<dbReference type="EMBL" id="LXQA010564117">
    <property type="protein sequence ID" value="MCI59461.1"/>
    <property type="molecule type" value="Genomic_DNA"/>
</dbReference>
<feature type="non-terminal residue" evidence="2">
    <location>
        <position position="1"/>
    </location>
</feature>
<name>A0A392TEA2_9FABA</name>
<accession>A0A392TEA2</accession>
<feature type="compositionally biased region" description="Basic residues" evidence="1">
    <location>
        <begin position="74"/>
        <end position="89"/>
    </location>
</feature>